<gene>
    <name evidence="1" type="primary">ORF73</name>
</gene>
<protein>
    <submittedName>
        <fullName evidence="1">Uncharacterized protein</fullName>
    </submittedName>
</protein>
<dbReference type="KEGG" id="vg:41701503"/>
<evidence type="ECO:0000313" key="2">
    <source>
        <dbReference type="Proteomes" id="UP000289908"/>
    </source>
</evidence>
<dbReference type="OrthoDB" id="7039at10239"/>
<dbReference type="GO" id="GO:0016032">
    <property type="term" value="P:viral process"/>
    <property type="evidence" value="ECO:0007669"/>
    <property type="project" value="InterPro"/>
</dbReference>
<keyword evidence="2" id="KW-1185">Reference proteome</keyword>
<name>A0A2Z5U667_9GAMA</name>
<dbReference type="Proteomes" id="UP000289908">
    <property type="component" value="Segment"/>
</dbReference>
<dbReference type="GeneID" id="41701503"/>
<reference evidence="1" key="1">
    <citation type="submission" date="2017-11" db="EMBL/GenBank/DDBJ databases">
        <title>Complete genome of Rhinolophus gammaherpesvirus-1.</title>
        <authorList>
            <person name="Maeda K."/>
            <person name="Noguchi K."/>
        </authorList>
    </citation>
    <scope>NUCLEOTIDE SEQUENCE [LARGE SCALE GENOMIC DNA]</scope>
    <source>
        <strain evidence="1">BV1</strain>
    </source>
</reference>
<proteinExistence type="predicted"/>
<dbReference type="Pfam" id="PF03117">
    <property type="entry name" value="Herpes_UL49_1"/>
    <property type="match status" value="1"/>
</dbReference>
<dbReference type="RefSeq" id="YP_009551880.1">
    <property type="nucleotide sequence ID" value="NC_040539.1"/>
</dbReference>
<sequence length="410" mass="45944">MISELCALLDVDEGDLSLFVLYGSSLWSDDSCPSWVKNILTCPSLCDFIYLTYSRQGTVLSPQDILIYTQHLFLGLVMMIFRHISTERWVTRAVLRSMVTDLSWTNLIALPFHGAVAYFLSHVQFNGICFPLVQCNRNLLPVMINIKKRHKHVFDPPTPLTVLAPHLRLADAFRFLPDRAPPSGEEKQMSKFIQALRGQAAHVPCGNPFNSMIKALTFESLLSSKYVVLPDNVQLKDPMVYEIYTKLIGYNILSPLFSIPMTGATSRHWQNETSSAVVCEECGYCLNFGKGKFKKLSFKPTHVFYCRDQKEKCLTICASTGRIYCSFCGSPRIKSYPMKFKVGGQQYIRAVSASNCNIVASDSSVEIDVVLPCVNSNCVNTLLKRLSVASLLYICYSDSSLFCASCSKAL</sequence>
<dbReference type="EMBL" id="LC333428">
    <property type="protein sequence ID" value="BBB06519.1"/>
    <property type="molecule type" value="Genomic_DNA"/>
</dbReference>
<accession>A0A2Z5U667</accession>
<dbReference type="GO" id="GO:0019033">
    <property type="term" value="C:viral tegument"/>
    <property type="evidence" value="ECO:0007669"/>
    <property type="project" value="InterPro"/>
</dbReference>
<dbReference type="InterPro" id="IPR004339">
    <property type="entry name" value="UL49"/>
</dbReference>
<organism evidence="1">
    <name type="scientific">Rhinolophus gammaherpesvirus 1</name>
    <dbReference type="NCBI Taxonomy" id="2054179"/>
    <lineage>
        <taxon>Viruses</taxon>
        <taxon>Duplodnaviria</taxon>
        <taxon>Heunggongvirae</taxon>
        <taxon>Peploviricota</taxon>
        <taxon>Herviviricetes</taxon>
        <taxon>Herpesvirales</taxon>
        <taxon>Orthoherpesviridae</taxon>
        <taxon>Gammaherpesvirinae</taxon>
        <taxon>Percavirus</taxon>
        <taxon>Percavirus rhinolophidgamma1</taxon>
    </lineage>
</organism>
<evidence type="ECO:0000313" key="1">
    <source>
        <dbReference type="EMBL" id="BBB06519.1"/>
    </source>
</evidence>